<keyword evidence="3" id="KW-1185">Reference proteome</keyword>
<accession>A0A150GRA4</accession>
<feature type="region of interest" description="Disordered" evidence="1">
    <location>
        <begin position="504"/>
        <end position="529"/>
    </location>
</feature>
<evidence type="ECO:0000313" key="2">
    <source>
        <dbReference type="EMBL" id="KXZ52268.1"/>
    </source>
</evidence>
<feature type="compositionally biased region" description="Low complexity" evidence="1">
    <location>
        <begin position="438"/>
        <end position="458"/>
    </location>
</feature>
<reference evidence="3" key="1">
    <citation type="journal article" date="2016" name="Nat. Commun.">
        <title>The Gonium pectorale genome demonstrates co-option of cell cycle regulation during the evolution of multicellularity.</title>
        <authorList>
            <person name="Hanschen E.R."/>
            <person name="Marriage T.N."/>
            <person name="Ferris P.J."/>
            <person name="Hamaji T."/>
            <person name="Toyoda A."/>
            <person name="Fujiyama A."/>
            <person name="Neme R."/>
            <person name="Noguchi H."/>
            <person name="Minakuchi Y."/>
            <person name="Suzuki M."/>
            <person name="Kawai-Toyooka H."/>
            <person name="Smith D.R."/>
            <person name="Sparks H."/>
            <person name="Anderson J."/>
            <person name="Bakaric R."/>
            <person name="Luria V."/>
            <person name="Karger A."/>
            <person name="Kirschner M.W."/>
            <person name="Durand P.M."/>
            <person name="Michod R.E."/>
            <person name="Nozaki H."/>
            <person name="Olson B.J."/>
        </authorList>
    </citation>
    <scope>NUCLEOTIDE SEQUENCE [LARGE SCALE GENOMIC DNA]</scope>
    <source>
        <strain evidence="3">NIES-2863</strain>
    </source>
</reference>
<evidence type="ECO:0008006" key="4">
    <source>
        <dbReference type="Google" id="ProtNLM"/>
    </source>
</evidence>
<dbReference type="AlphaFoldDB" id="A0A150GRA4"/>
<sequence length="915" mass="90974">MGAGPYAAAAAPAKVEAVGVGATLRGRSSRKGGADGPRADVTLLAEPGAASSGLGEVQELLLDLLDAASPQAPRFEPRQLANMLWAAARVSQMAGRAPSHSTEPGSGPRAGDLLGEGGEGNGSCGVAGEVWVGRLRPHLEVLLSEAVGRPVRLSADAEVTETPGAGDGGAKELRRAAGGGEHAGEDAAAAMAARPNSKLMRCSVRELANVAWAAAQLGVSADPVWEAVRSVAAAKLGAGGAAAAAPSPMAGGGAAARNAGAAAAGPAGVEPNAADLANLAWALARAQRQPGAALGRALVSAALARVEALAAHVAANAAAYCGPQGSGGGGSGGGAHTPDDLARMLQALVRCAGAGEQEVGVGGGFMSADGADADGARTDLRVARRVERALEAAARQVVRSLPRTSPEGLTALAVAYATPLTTSTPITNLAGGLPRGHAAAQPGEGVAGAAAGASGDPAGPSPVVGQLCVEPLPPAGPRISALRATVLRATLRATLRLLAGLAPADATDESAPPRQHERQGWPGSAGASSAVRGFGPARLRELVGALGWCVRGLGSCPEAAADLLEAAPVVQQALPLCAPAELALLSVAFARAGCHPPALMADLSAAARAAAPQLSALDVSQLAWAAAAGGGSRDALLLSVLEQRAIELLRARQGTGKAGGGREGAAGADGAWGTPGQELANMLWAFAKLAHYSEPLLDAAAAAMRCSRSRPPLGGMRPLEVAMAAAALGELRYFDASTMELLAGRVAADAAGYTGRVLCWALSSFAALNVFHPQLLRAATERTRQLLAQHRSSYSSAQHAEGGTAAGAATEAETAGDAAMGGGSVVELPPAEGSSAALERRGRWKSEQPAGAAAPQPEPSRPRGDGAGGALLTPFDLVTLLWCFGVLQHVDAESVQGLIRCVWAAGLGPLAREDA</sequence>
<dbReference type="Proteomes" id="UP000075714">
    <property type="component" value="Unassembled WGS sequence"/>
</dbReference>
<proteinExistence type="predicted"/>
<comment type="caution">
    <text evidence="2">The sequence shown here is derived from an EMBL/GenBank/DDBJ whole genome shotgun (WGS) entry which is preliminary data.</text>
</comment>
<protein>
    <recommendedName>
        <fullName evidence="4">FAST kinase leucine-rich domain-containing protein</fullName>
    </recommendedName>
</protein>
<dbReference type="EMBL" id="LSYV01000011">
    <property type="protein sequence ID" value="KXZ52268.1"/>
    <property type="molecule type" value="Genomic_DNA"/>
</dbReference>
<name>A0A150GRA4_GONPE</name>
<feature type="compositionally biased region" description="Low complexity" evidence="1">
    <location>
        <begin position="800"/>
        <end position="818"/>
    </location>
</feature>
<dbReference type="STRING" id="33097.A0A150GRA4"/>
<organism evidence="2 3">
    <name type="scientific">Gonium pectorale</name>
    <name type="common">Green alga</name>
    <dbReference type="NCBI Taxonomy" id="33097"/>
    <lineage>
        <taxon>Eukaryota</taxon>
        <taxon>Viridiplantae</taxon>
        <taxon>Chlorophyta</taxon>
        <taxon>core chlorophytes</taxon>
        <taxon>Chlorophyceae</taxon>
        <taxon>CS clade</taxon>
        <taxon>Chlamydomonadales</taxon>
        <taxon>Volvocaceae</taxon>
        <taxon>Gonium</taxon>
    </lineage>
</organism>
<evidence type="ECO:0000313" key="3">
    <source>
        <dbReference type="Proteomes" id="UP000075714"/>
    </source>
</evidence>
<feature type="region of interest" description="Disordered" evidence="1">
    <location>
        <begin position="434"/>
        <end position="458"/>
    </location>
</feature>
<dbReference type="OrthoDB" id="547234at2759"/>
<feature type="region of interest" description="Disordered" evidence="1">
    <location>
        <begin position="158"/>
        <end position="182"/>
    </location>
</feature>
<gene>
    <name evidence="2" type="ORF">GPECTOR_10g899</name>
</gene>
<feature type="region of interest" description="Disordered" evidence="1">
    <location>
        <begin position="95"/>
        <end position="119"/>
    </location>
</feature>
<feature type="region of interest" description="Disordered" evidence="1">
    <location>
        <begin position="789"/>
        <end position="867"/>
    </location>
</feature>
<evidence type="ECO:0000256" key="1">
    <source>
        <dbReference type="SAM" id="MobiDB-lite"/>
    </source>
</evidence>